<comment type="caution">
    <text evidence="1">The sequence shown here is derived from an EMBL/GenBank/DDBJ whole genome shotgun (WGS) entry which is preliminary data.</text>
</comment>
<gene>
    <name evidence="1" type="ORF">TKK_010115</name>
</gene>
<dbReference type="EMBL" id="JBJJXI010000077">
    <property type="protein sequence ID" value="KAL3395789.1"/>
    <property type="molecule type" value="Genomic_DNA"/>
</dbReference>
<reference evidence="1 2" key="1">
    <citation type="journal article" date="2024" name="bioRxiv">
        <title>A reference genome for Trichogramma kaykai: A tiny desert-dwelling parasitoid wasp with competing sex-ratio distorters.</title>
        <authorList>
            <person name="Culotta J."/>
            <person name="Lindsey A.R."/>
        </authorList>
    </citation>
    <scope>NUCLEOTIDE SEQUENCE [LARGE SCALE GENOMIC DNA]</scope>
    <source>
        <strain evidence="1 2">KSX58</strain>
    </source>
</reference>
<keyword evidence="2" id="KW-1185">Reference proteome</keyword>
<evidence type="ECO:0000313" key="1">
    <source>
        <dbReference type="EMBL" id="KAL3395789.1"/>
    </source>
</evidence>
<dbReference type="AlphaFoldDB" id="A0ABD2WT65"/>
<evidence type="ECO:0000313" key="2">
    <source>
        <dbReference type="Proteomes" id="UP001627154"/>
    </source>
</evidence>
<accession>A0ABD2WT65</accession>
<name>A0ABD2WT65_9HYME</name>
<dbReference type="Proteomes" id="UP001627154">
    <property type="component" value="Unassembled WGS sequence"/>
</dbReference>
<sequence>MKIFFCQSRNYLKVYVPRANVNNPSRERNFCIDRHTHDTHTHTLRKVPGRAVVLCVTLKLERAFFFITEYSGVYHQVSNAFFTMITLVVYTRACV</sequence>
<proteinExistence type="predicted"/>
<organism evidence="1 2">
    <name type="scientific">Trichogramma kaykai</name>
    <dbReference type="NCBI Taxonomy" id="54128"/>
    <lineage>
        <taxon>Eukaryota</taxon>
        <taxon>Metazoa</taxon>
        <taxon>Ecdysozoa</taxon>
        <taxon>Arthropoda</taxon>
        <taxon>Hexapoda</taxon>
        <taxon>Insecta</taxon>
        <taxon>Pterygota</taxon>
        <taxon>Neoptera</taxon>
        <taxon>Endopterygota</taxon>
        <taxon>Hymenoptera</taxon>
        <taxon>Apocrita</taxon>
        <taxon>Proctotrupomorpha</taxon>
        <taxon>Chalcidoidea</taxon>
        <taxon>Trichogrammatidae</taxon>
        <taxon>Trichogramma</taxon>
    </lineage>
</organism>
<protein>
    <submittedName>
        <fullName evidence="1">Uncharacterized protein</fullName>
    </submittedName>
</protein>